<keyword evidence="2" id="KW-1133">Transmembrane helix</keyword>
<feature type="domain" description="SPOR" evidence="3">
    <location>
        <begin position="394"/>
        <end position="476"/>
    </location>
</feature>
<organism evidence="4">
    <name type="scientific">Methylobacterium bullatum</name>
    <dbReference type="NCBI Taxonomy" id="570505"/>
    <lineage>
        <taxon>Bacteria</taxon>
        <taxon>Pseudomonadati</taxon>
        <taxon>Pseudomonadota</taxon>
        <taxon>Alphaproteobacteria</taxon>
        <taxon>Hyphomicrobiales</taxon>
        <taxon>Methylobacteriaceae</taxon>
        <taxon>Methylobacterium</taxon>
    </lineage>
</organism>
<dbReference type="GO" id="GO:0042834">
    <property type="term" value="F:peptidoglycan binding"/>
    <property type="evidence" value="ECO:0007669"/>
    <property type="project" value="InterPro"/>
</dbReference>
<proteinExistence type="predicted"/>
<dbReference type="Pfam" id="PF05036">
    <property type="entry name" value="SPOR"/>
    <property type="match status" value="1"/>
</dbReference>
<dbReference type="EMBL" id="LR743504">
    <property type="protein sequence ID" value="CAA2106406.1"/>
    <property type="molecule type" value="Genomic_DNA"/>
</dbReference>
<feature type="compositionally biased region" description="Low complexity" evidence="1">
    <location>
        <begin position="343"/>
        <end position="364"/>
    </location>
</feature>
<feature type="compositionally biased region" description="Polar residues" evidence="1">
    <location>
        <begin position="326"/>
        <end position="335"/>
    </location>
</feature>
<feature type="compositionally biased region" description="Basic and acidic residues" evidence="1">
    <location>
        <begin position="71"/>
        <end position="81"/>
    </location>
</feature>
<name>A0A679JFM4_9HYPH</name>
<dbReference type="PROSITE" id="PS51724">
    <property type="entry name" value="SPOR"/>
    <property type="match status" value="1"/>
</dbReference>
<feature type="compositionally biased region" description="Basic and acidic residues" evidence="1">
    <location>
        <begin position="156"/>
        <end position="168"/>
    </location>
</feature>
<reference evidence="4" key="1">
    <citation type="submission" date="2019-12" db="EMBL/GenBank/DDBJ databases">
        <authorList>
            <person name="Cremers G."/>
        </authorList>
    </citation>
    <scope>NUCLEOTIDE SEQUENCE</scope>
    <source>
        <strain evidence="4">Mbul1</strain>
    </source>
</reference>
<dbReference type="AlphaFoldDB" id="A0A679JFM4"/>
<feature type="transmembrane region" description="Helical" evidence="2">
    <location>
        <begin position="173"/>
        <end position="193"/>
    </location>
</feature>
<keyword evidence="2" id="KW-0812">Transmembrane</keyword>
<feature type="region of interest" description="Disordered" evidence="1">
    <location>
        <begin position="141"/>
        <end position="168"/>
    </location>
</feature>
<accession>A0A679JFM4</accession>
<dbReference type="InterPro" id="IPR007730">
    <property type="entry name" value="SPOR-like_dom"/>
</dbReference>
<feature type="region of interest" description="Disordered" evidence="1">
    <location>
        <begin position="1"/>
        <end position="92"/>
    </location>
</feature>
<dbReference type="InterPro" id="IPR036680">
    <property type="entry name" value="SPOR-like_sf"/>
</dbReference>
<keyword evidence="2" id="KW-0472">Membrane</keyword>
<evidence type="ECO:0000256" key="1">
    <source>
        <dbReference type="SAM" id="MobiDB-lite"/>
    </source>
</evidence>
<sequence length="476" mass="49330">MTTNASRAPVDFDAFARDLQPTTPPQPHAQPAAKPDPLAELARIVGQDDPFRALLEARDSRTAPQPQGQGGRREPSFHDEAPAAAPSAHAGAPAAYATAPAAYAQHPQYQTASESEASLAAHPADAFDQYLASVDHSAYADGVHDSRGSEAYAPEQDDRLNRAAERPRQRSRLVTVGAGLGVLVVCVTGALTWRGMHSSQGDGTVPTILADKAPLKIAPQKADGVEIPDQNKQIYDRNAKDGQIRIVNREEQPVDVAQAARSAQRAGEGGATPSTGQGGNTGPLTETLGEPRRVRTVSVKPDTPPPPPQREAAAAQSVIPTMTLPGDNSGSTSGSMHPRVGKPPTATPAAADEAAAPEQAAPAPRVKAPQRVNAVAPDATSALPTPAPAPAASTAPVSGYSVQLGVRTSEAEAQAAFKQMQGKFSQLSGKPALIRQAEVSGKTIYRVRVGPLAKAEATTLCTELQGAGGQCFVAKN</sequence>
<feature type="compositionally biased region" description="Low complexity" evidence="1">
    <location>
        <begin position="82"/>
        <end position="92"/>
    </location>
</feature>
<evidence type="ECO:0000256" key="2">
    <source>
        <dbReference type="SAM" id="Phobius"/>
    </source>
</evidence>
<evidence type="ECO:0000259" key="3">
    <source>
        <dbReference type="PROSITE" id="PS51724"/>
    </source>
</evidence>
<feature type="region of interest" description="Disordered" evidence="1">
    <location>
        <begin position="250"/>
        <end position="369"/>
    </location>
</feature>
<gene>
    <name evidence="4" type="ORF">MBUL_03659</name>
</gene>
<dbReference type="SUPFAM" id="SSF110997">
    <property type="entry name" value="Sporulation related repeat"/>
    <property type="match status" value="1"/>
</dbReference>
<protein>
    <recommendedName>
        <fullName evidence="3">SPOR domain-containing protein</fullName>
    </recommendedName>
</protein>
<evidence type="ECO:0000313" key="4">
    <source>
        <dbReference type="EMBL" id="CAA2106406.1"/>
    </source>
</evidence>
<feature type="compositionally biased region" description="Basic and acidic residues" evidence="1">
    <location>
        <begin position="49"/>
        <end position="61"/>
    </location>
</feature>
<dbReference type="Gene3D" id="3.30.70.1070">
    <property type="entry name" value="Sporulation related repeat"/>
    <property type="match status" value="1"/>
</dbReference>